<feature type="region of interest" description="Disordered" evidence="1">
    <location>
        <begin position="14"/>
        <end position="33"/>
    </location>
</feature>
<feature type="compositionally biased region" description="Basic and acidic residues" evidence="1">
    <location>
        <begin position="85"/>
        <end position="96"/>
    </location>
</feature>
<feature type="region of interest" description="Disordered" evidence="1">
    <location>
        <begin position="72"/>
        <end position="96"/>
    </location>
</feature>
<dbReference type="HOGENOM" id="CLU_2360779_0_0_1"/>
<dbReference type="InParanoid" id="H6QT74"/>
<sequence>MSNPTPFFTLDLAKRTSDEPRGQPACHHTGRRSSRPRNLYLWTALGYKECQGLLELDKWGGQDLDKQGLVDLQKRPSSGQGFDLAEVRPVSREDAI</sequence>
<proteinExistence type="predicted"/>
<protein>
    <submittedName>
        <fullName evidence="2">Uncharacterized protein</fullName>
    </submittedName>
</protein>
<dbReference type="KEGG" id="pgr:PGTG_21993"/>
<reference evidence="3" key="1">
    <citation type="journal article" date="2011" name="Proc. Natl. Acad. Sci. U.S.A.">
        <title>Obligate biotrophy features unraveled by the genomic analysis of rust fungi.</title>
        <authorList>
            <person name="Duplessis S."/>
            <person name="Cuomo C.A."/>
            <person name="Lin Y.-C."/>
            <person name="Aerts A."/>
            <person name="Tisserant E."/>
            <person name="Veneault-Fourrey C."/>
            <person name="Joly D.L."/>
            <person name="Hacquard S."/>
            <person name="Amselem J."/>
            <person name="Cantarel B.L."/>
            <person name="Chiu R."/>
            <person name="Coutinho P.M."/>
            <person name="Feau N."/>
            <person name="Field M."/>
            <person name="Frey P."/>
            <person name="Gelhaye E."/>
            <person name="Goldberg J."/>
            <person name="Grabherr M.G."/>
            <person name="Kodira C.D."/>
            <person name="Kohler A."/>
            <person name="Kuees U."/>
            <person name="Lindquist E.A."/>
            <person name="Lucas S.M."/>
            <person name="Mago R."/>
            <person name="Mauceli E."/>
            <person name="Morin E."/>
            <person name="Murat C."/>
            <person name="Pangilinan J.L."/>
            <person name="Park R."/>
            <person name="Pearson M."/>
            <person name="Quesneville H."/>
            <person name="Rouhier N."/>
            <person name="Sakthikumar S."/>
            <person name="Salamov A.A."/>
            <person name="Schmutz J."/>
            <person name="Selles B."/>
            <person name="Shapiro H."/>
            <person name="Tanguay P."/>
            <person name="Tuskan G.A."/>
            <person name="Henrissat B."/>
            <person name="Van de Peer Y."/>
            <person name="Rouze P."/>
            <person name="Ellis J.G."/>
            <person name="Dodds P.N."/>
            <person name="Schein J.E."/>
            <person name="Zhong S."/>
            <person name="Hamelin R.C."/>
            <person name="Grigoriev I.V."/>
            <person name="Szabo L.J."/>
            <person name="Martin F."/>
        </authorList>
    </citation>
    <scope>NUCLEOTIDE SEQUENCE [LARGE SCALE GENOMIC DNA]</scope>
    <source>
        <strain evidence="3">CRL 75-36-700-3 / race SCCL</strain>
    </source>
</reference>
<dbReference type="RefSeq" id="XP_003889277.1">
    <property type="nucleotide sequence ID" value="XM_003889228.1"/>
</dbReference>
<gene>
    <name evidence="2" type="ORF">PGTG_21993</name>
</gene>
<dbReference type="OrthoDB" id="10272714at2759"/>
<name>H6QT74_PUCGT</name>
<dbReference type="Proteomes" id="UP000008783">
    <property type="component" value="Unassembled WGS sequence"/>
</dbReference>
<dbReference type="EMBL" id="DS178308">
    <property type="protein sequence ID" value="EHS64028.1"/>
    <property type="molecule type" value="Genomic_DNA"/>
</dbReference>
<accession>H6QT74</accession>
<dbReference type="AlphaFoldDB" id="H6QT74"/>
<evidence type="ECO:0000256" key="1">
    <source>
        <dbReference type="SAM" id="MobiDB-lite"/>
    </source>
</evidence>
<dbReference type="GeneID" id="13542027"/>
<dbReference type="VEuPathDB" id="FungiDB:PGTG_21993"/>
<keyword evidence="3" id="KW-1185">Reference proteome</keyword>
<organism evidence="2 3">
    <name type="scientific">Puccinia graminis f. sp. tritici (strain CRL 75-36-700-3 / race SCCL)</name>
    <name type="common">Black stem rust fungus</name>
    <dbReference type="NCBI Taxonomy" id="418459"/>
    <lineage>
        <taxon>Eukaryota</taxon>
        <taxon>Fungi</taxon>
        <taxon>Dikarya</taxon>
        <taxon>Basidiomycota</taxon>
        <taxon>Pucciniomycotina</taxon>
        <taxon>Pucciniomycetes</taxon>
        <taxon>Pucciniales</taxon>
        <taxon>Pucciniaceae</taxon>
        <taxon>Puccinia</taxon>
    </lineage>
</organism>
<evidence type="ECO:0000313" key="3">
    <source>
        <dbReference type="Proteomes" id="UP000008783"/>
    </source>
</evidence>
<evidence type="ECO:0000313" key="2">
    <source>
        <dbReference type="EMBL" id="EHS64028.1"/>
    </source>
</evidence>